<proteinExistence type="predicted"/>
<reference evidence="2" key="1">
    <citation type="submission" date="2017-09" db="EMBL/GenBank/DDBJ databases">
        <title>Depth-based differentiation of microbial function through sediment-hosted aquifers and enrichment of novel symbionts in the deep terrestrial subsurface.</title>
        <authorList>
            <person name="Probst A.J."/>
            <person name="Ladd B."/>
            <person name="Jarett J.K."/>
            <person name="Geller-Mcgrath D.E."/>
            <person name="Sieber C.M.K."/>
            <person name="Emerson J.B."/>
            <person name="Anantharaman K."/>
            <person name="Thomas B.C."/>
            <person name="Malmstrom R."/>
            <person name="Stieglmeier M."/>
            <person name="Klingl A."/>
            <person name="Woyke T."/>
            <person name="Ryan C.M."/>
            <person name="Banfield J.F."/>
        </authorList>
    </citation>
    <scope>NUCLEOTIDE SEQUENCE [LARGE SCALE GENOMIC DNA]</scope>
</reference>
<evidence type="ECO:0000313" key="1">
    <source>
        <dbReference type="EMBL" id="PIR90683.1"/>
    </source>
</evidence>
<gene>
    <name evidence="1" type="ORF">COU05_00725</name>
</gene>
<organism evidence="1 2">
    <name type="scientific">bacterium (Candidatus Gribaldobacteria) CG10_big_fil_rev_8_21_14_0_10_37_21</name>
    <dbReference type="NCBI Taxonomy" id="2014275"/>
    <lineage>
        <taxon>Bacteria</taxon>
        <taxon>Candidatus Gribaldobacteria</taxon>
    </lineage>
</organism>
<dbReference type="EMBL" id="PFAX01000009">
    <property type="protein sequence ID" value="PIR90683.1"/>
    <property type="molecule type" value="Genomic_DNA"/>
</dbReference>
<comment type="caution">
    <text evidence="1">The sequence shown here is derived from an EMBL/GenBank/DDBJ whole genome shotgun (WGS) entry which is preliminary data.</text>
</comment>
<evidence type="ECO:0000313" key="2">
    <source>
        <dbReference type="Proteomes" id="UP000230132"/>
    </source>
</evidence>
<protein>
    <submittedName>
        <fullName evidence="1">Uncharacterized protein</fullName>
    </submittedName>
</protein>
<dbReference type="Proteomes" id="UP000230132">
    <property type="component" value="Unassembled WGS sequence"/>
</dbReference>
<sequence>MTKARGVKRIRYPRNPSCKRWTLAGGSIDPFTGEANALSVPPGKYDGNIKTQRNRRGFTQAVDHVA</sequence>
<name>A0A2H0UV52_9BACT</name>
<accession>A0A2H0UV52</accession>
<dbReference type="AlphaFoldDB" id="A0A2H0UV52"/>